<evidence type="ECO:0000256" key="1">
    <source>
        <dbReference type="ARBA" id="ARBA00022679"/>
    </source>
</evidence>
<dbReference type="GO" id="GO:0016301">
    <property type="term" value="F:kinase activity"/>
    <property type="evidence" value="ECO:0007669"/>
    <property type="project" value="UniProtKB-KW"/>
</dbReference>
<dbReference type="PANTHER" id="PTHR10584:SF166">
    <property type="entry name" value="RIBOKINASE"/>
    <property type="match status" value="1"/>
</dbReference>
<protein>
    <submittedName>
        <fullName evidence="4">Carbohydrate kinase family protein</fullName>
    </submittedName>
</protein>
<dbReference type="Pfam" id="PF00294">
    <property type="entry name" value="PfkB"/>
    <property type="match status" value="1"/>
</dbReference>
<evidence type="ECO:0000259" key="3">
    <source>
        <dbReference type="Pfam" id="PF00294"/>
    </source>
</evidence>
<dbReference type="SUPFAM" id="SSF53613">
    <property type="entry name" value="Ribokinase-like"/>
    <property type="match status" value="1"/>
</dbReference>
<dbReference type="InterPro" id="IPR029056">
    <property type="entry name" value="Ribokinase-like"/>
</dbReference>
<evidence type="ECO:0000313" key="5">
    <source>
        <dbReference type="Proteomes" id="UP000824249"/>
    </source>
</evidence>
<accession>A0A9D1VSN8</accession>
<dbReference type="Gene3D" id="3.40.1190.20">
    <property type="match status" value="1"/>
</dbReference>
<gene>
    <name evidence="4" type="ORF">H9737_00380</name>
</gene>
<evidence type="ECO:0000313" key="4">
    <source>
        <dbReference type="EMBL" id="HIX46129.1"/>
    </source>
</evidence>
<keyword evidence="1" id="KW-0808">Transferase</keyword>
<dbReference type="InterPro" id="IPR011611">
    <property type="entry name" value="PfkB_dom"/>
</dbReference>
<proteinExistence type="predicted"/>
<dbReference type="PANTHER" id="PTHR10584">
    <property type="entry name" value="SUGAR KINASE"/>
    <property type="match status" value="1"/>
</dbReference>
<keyword evidence="2 4" id="KW-0418">Kinase</keyword>
<dbReference type="EMBL" id="DXFD01000007">
    <property type="protein sequence ID" value="HIX46129.1"/>
    <property type="molecule type" value="Genomic_DNA"/>
</dbReference>
<comment type="caution">
    <text evidence="4">The sequence shown here is derived from an EMBL/GenBank/DDBJ whole genome shotgun (WGS) entry which is preliminary data.</text>
</comment>
<reference evidence="4" key="1">
    <citation type="journal article" date="2021" name="PeerJ">
        <title>Extensive microbial diversity within the chicken gut microbiome revealed by metagenomics and culture.</title>
        <authorList>
            <person name="Gilroy R."/>
            <person name="Ravi A."/>
            <person name="Getino M."/>
            <person name="Pursley I."/>
            <person name="Horton D.L."/>
            <person name="Alikhan N.F."/>
            <person name="Baker D."/>
            <person name="Gharbi K."/>
            <person name="Hall N."/>
            <person name="Watson M."/>
            <person name="Adriaenssens E.M."/>
            <person name="Foster-Nyarko E."/>
            <person name="Jarju S."/>
            <person name="Secka A."/>
            <person name="Antonio M."/>
            <person name="Oren A."/>
            <person name="Chaudhuri R.R."/>
            <person name="La Ragione R."/>
            <person name="Hildebrand F."/>
            <person name="Pallen M.J."/>
        </authorList>
    </citation>
    <scope>NUCLEOTIDE SEQUENCE</scope>
    <source>
        <strain evidence="4">26628</strain>
    </source>
</reference>
<dbReference type="Proteomes" id="UP000824249">
    <property type="component" value="Unassembled WGS sequence"/>
</dbReference>
<evidence type="ECO:0000256" key="2">
    <source>
        <dbReference type="ARBA" id="ARBA00022777"/>
    </source>
</evidence>
<organism evidence="4 5">
    <name type="scientific">Candidatus Borkfalkia faecigallinarum</name>
    <dbReference type="NCBI Taxonomy" id="2838509"/>
    <lineage>
        <taxon>Bacteria</taxon>
        <taxon>Bacillati</taxon>
        <taxon>Bacillota</taxon>
        <taxon>Clostridia</taxon>
        <taxon>Christensenellales</taxon>
        <taxon>Christensenellaceae</taxon>
        <taxon>Candidatus Borkfalkia</taxon>
    </lineage>
</organism>
<name>A0A9D1VSN8_9FIRM</name>
<dbReference type="GO" id="GO:0005829">
    <property type="term" value="C:cytosol"/>
    <property type="evidence" value="ECO:0007669"/>
    <property type="project" value="TreeGrafter"/>
</dbReference>
<feature type="domain" description="Carbohydrate kinase PfkB" evidence="3">
    <location>
        <begin position="4"/>
        <end position="308"/>
    </location>
</feature>
<reference evidence="4" key="2">
    <citation type="submission" date="2021-04" db="EMBL/GenBank/DDBJ databases">
        <authorList>
            <person name="Gilroy R."/>
        </authorList>
    </citation>
    <scope>NUCLEOTIDE SEQUENCE</scope>
    <source>
        <strain evidence="4">26628</strain>
    </source>
</reference>
<sequence>MKGVTIAGNCLADIIKRIEEYPAKGMLAKITQVSPGVGGCVPNTGITLKTLDPAVRVCARARVGKDANGAYVCGEMQRRGIDISGVAEDAALSTAFTDVYSLPGGERTFFTYAGANAAFCEEDALPEEDCGLFHLGYLLLLETLDAPDAEYGTRAARLLARVRERGIKTSIDMVSAAGARFRAVALPALRYCDYAVMNEIEAGSIAGIPLREGDRLCFSRLREACEALLSAGVKDTVVIHCPECGCAMDAAGRFTAVPSLALPKGYIVGSVGAGDAFCAGMLYAFLQGMPAEEGLRLASAVAACNLSAADSVGGARPLADTLALEKKFERRALPL</sequence>
<dbReference type="AlphaFoldDB" id="A0A9D1VSN8"/>